<keyword evidence="7" id="KW-1185">Reference proteome</keyword>
<dbReference type="Proteomes" id="UP000579605">
    <property type="component" value="Unassembled WGS sequence"/>
</dbReference>
<dbReference type="PRINTS" id="PR00039">
    <property type="entry name" value="HTHLYSR"/>
</dbReference>
<dbReference type="EMBL" id="JACBZH010000001">
    <property type="protein sequence ID" value="NYH92782.1"/>
    <property type="molecule type" value="Genomic_DNA"/>
</dbReference>
<name>A0A852ZMJ4_9ACTN</name>
<keyword evidence="4" id="KW-0804">Transcription</keyword>
<proteinExistence type="inferred from homology"/>
<keyword evidence="3 6" id="KW-0238">DNA-binding</keyword>
<evidence type="ECO:0000256" key="1">
    <source>
        <dbReference type="ARBA" id="ARBA00009437"/>
    </source>
</evidence>
<comment type="caution">
    <text evidence="6">The sequence shown here is derived from an EMBL/GenBank/DDBJ whole genome shotgun (WGS) entry which is preliminary data.</text>
</comment>
<comment type="similarity">
    <text evidence="1">Belongs to the LysR transcriptional regulatory family.</text>
</comment>
<dbReference type="GO" id="GO:0003700">
    <property type="term" value="F:DNA-binding transcription factor activity"/>
    <property type="evidence" value="ECO:0007669"/>
    <property type="project" value="InterPro"/>
</dbReference>
<protein>
    <submittedName>
        <fullName evidence="6">DNA-binding transcriptional LysR family regulator</fullName>
    </submittedName>
</protein>
<dbReference type="Gene3D" id="1.10.10.10">
    <property type="entry name" value="Winged helix-like DNA-binding domain superfamily/Winged helix DNA-binding domain"/>
    <property type="match status" value="1"/>
</dbReference>
<dbReference type="Pfam" id="PF03466">
    <property type="entry name" value="LysR_substrate"/>
    <property type="match status" value="1"/>
</dbReference>
<dbReference type="InterPro" id="IPR000847">
    <property type="entry name" value="LysR_HTH_N"/>
</dbReference>
<dbReference type="InterPro" id="IPR005119">
    <property type="entry name" value="LysR_subst-bd"/>
</dbReference>
<feature type="domain" description="HTH lysR-type" evidence="5">
    <location>
        <begin position="1"/>
        <end position="58"/>
    </location>
</feature>
<accession>A0A852ZMJ4</accession>
<dbReference type="PROSITE" id="PS50931">
    <property type="entry name" value="HTH_LYSR"/>
    <property type="match status" value="1"/>
</dbReference>
<dbReference type="InterPro" id="IPR036390">
    <property type="entry name" value="WH_DNA-bd_sf"/>
</dbReference>
<evidence type="ECO:0000313" key="6">
    <source>
        <dbReference type="EMBL" id="NYH92782.1"/>
    </source>
</evidence>
<dbReference type="FunFam" id="1.10.10.10:FF:000001">
    <property type="entry name" value="LysR family transcriptional regulator"/>
    <property type="match status" value="1"/>
</dbReference>
<evidence type="ECO:0000259" key="5">
    <source>
        <dbReference type="PROSITE" id="PS50931"/>
    </source>
</evidence>
<dbReference type="RefSeq" id="WP_179790153.1">
    <property type="nucleotide sequence ID" value="NZ_BAAARR010000021.1"/>
</dbReference>
<reference evidence="6 7" key="1">
    <citation type="submission" date="2020-07" db="EMBL/GenBank/DDBJ databases">
        <title>Sequencing the genomes of 1000 actinobacteria strains.</title>
        <authorList>
            <person name="Klenk H.-P."/>
        </authorList>
    </citation>
    <scope>NUCLEOTIDE SEQUENCE [LARGE SCALE GENOMIC DNA]</scope>
    <source>
        <strain evidence="6 7">DSM 18448</strain>
    </source>
</reference>
<dbReference type="InterPro" id="IPR036388">
    <property type="entry name" value="WH-like_DNA-bd_sf"/>
</dbReference>
<evidence type="ECO:0000313" key="7">
    <source>
        <dbReference type="Proteomes" id="UP000579605"/>
    </source>
</evidence>
<evidence type="ECO:0000256" key="2">
    <source>
        <dbReference type="ARBA" id="ARBA00023015"/>
    </source>
</evidence>
<dbReference type="GO" id="GO:0032993">
    <property type="term" value="C:protein-DNA complex"/>
    <property type="evidence" value="ECO:0007669"/>
    <property type="project" value="TreeGrafter"/>
</dbReference>
<organism evidence="6 7">
    <name type="scientific">Actinopolymorpha rutila</name>
    <dbReference type="NCBI Taxonomy" id="446787"/>
    <lineage>
        <taxon>Bacteria</taxon>
        <taxon>Bacillati</taxon>
        <taxon>Actinomycetota</taxon>
        <taxon>Actinomycetes</taxon>
        <taxon>Propionibacteriales</taxon>
        <taxon>Actinopolymorphaceae</taxon>
        <taxon>Actinopolymorpha</taxon>
    </lineage>
</organism>
<dbReference type="Gene3D" id="3.40.190.290">
    <property type="match status" value="1"/>
</dbReference>
<dbReference type="AlphaFoldDB" id="A0A852ZMJ4"/>
<dbReference type="SUPFAM" id="SSF53850">
    <property type="entry name" value="Periplasmic binding protein-like II"/>
    <property type="match status" value="1"/>
</dbReference>
<dbReference type="SUPFAM" id="SSF46785">
    <property type="entry name" value="Winged helix' DNA-binding domain"/>
    <property type="match status" value="1"/>
</dbReference>
<dbReference type="GO" id="GO:0003677">
    <property type="term" value="F:DNA binding"/>
    <property type="evidence" value="ECO:0007669"/>
    <property type="project" value="UniProtKB-KW"/>
</dbReference>
<gene>
    <name evidence="6" type="ORF">F4554_005420</name>
</gene>
<evidence type="ECO:0000256" key="3">
    <source>
        <dbReference type="ARBA" id="ARBA00023125"/>
    </source>
</evidence>
<dbReference type="PANTHER" id="PTHR30346">
    <property type="entry name" value="TRANSCRIPTIONAL DUAL REGULATOR HCAR-RELATED"/>
    <property type="match status" value="1"/>
</dbReference>
<dbReference type="PANTHER" id="PTHR30346:SF0">
    <property type="entry name" value="HCA OPERON TRANSCRIPTIONAL ACTIVATOR HCAR"/>
    <property type="match status" value="1"/>
</dbReference>
<evidence type="ECO:0000256" key="4">
    <source>
        <dbReference type="ARBA" id="ARBA00023163"/>
    </source>
</evidence>
<keyword evidence="2" id="KW-0805">Transcription regulation</keyword>
<dbReference type="Pfam" id="PF00126">
    <property type="entry name" value="HTH_1"/>
    <property type="match status" value="1"/>
</dbReference>
<sequence length="321" mass="35308">MDLDAVRTFVAVADNGQFQAAGDELAITQQAVSRRVATLERDLGVRLFVRGPKGVRLSVDGQAFLPHARELLRVENRAVASVLPARRALRVDVLNRRIAPAMLLRAFHRQHPEIDLDVVTLPVLDSDDALTALANGTVDLTFRALAATAGRPPAPLRAGKVLYDRHELLVGPRHPLADHRQVALAELVDHPIWMFPMPPTSEPGAYYRELAATFGLTIDSVAPNFGNEALLDELADSPRLATLVGQGSRYLWPAAYDLRRIPVVAPAPVYPLYPLWSAHTSHEALPMLLDYLRSRREADETDDLWLPSWTASAAPVTSRSS</sequence>